<dbReference type="PROSITE" id="PS50113">
    <property type="entry name" value="PAC"/>
    <property type="match status" value="2"/>
</dbReference>
<dbReference type="InterPro" id="IPR013655">
    <property type="entry name" value="PAS_fold_3"/>
</dbReference>
<dbReference type="InterPro" id="IPR000700">
    <property type="entry name" value="PAS-assoc_C"/>
</dbReference>
<name>A0ABT5FHZ3_9GAMM</name>
<organism evidence="8 9">
    <name type="scientific">Psychrosphaera algicola</name>
    <dbReference type="NCBI Taxonomy" id="3023714"/>
    <lineage>
        <taxon>Bacteria</taxon>
        <taxon>Pseudomonadati</taxon>
        <taxon>Pseudomonadota</taxon>
        <taxon>Gammaproteobacteria</taxon>
        <taxon>Alteromonadales</taxon>
        <taxon>Pseudoalteromonadaceae</taxon>
        <taxon>Psychrosphaera</taxon>
    </lineage>
</organism>
<dbReference type="EC" id="2.7.13.3" evidence="2"/>
<dbReference type="SUPFAM" id="SSF55785">
    <property type="entry name" value="PYP-like sensor domain (PAS domain)"/>
    <property type="match status" value="2"/>
</dbReference>
<dbReference type="NCBIfam" id="TIGR00229">
    <property type="entry name" value="sensory_box"/>
    <property type="match status" value="1"/>
</dbReference>
<accession>A0ABT5FHZ3</accession>
<dbReference type="Pfam" id="PF08447">
    <property type="entry name" value="PAS_3"/>
    <property type="match status" value="2"/>
</dbReference>
<evidence type="ECO:0000256" key="5">
    <source>
        <dbReference type="ARBA" id="ARBA00022777"/>
    </source>
</evidence>
<evidence type="ECO:0000259" key="6">
    <source>
        <dbReference type="PROSITE" id="PS50112"/>
    </source>
</evidence>
<dbReference type="SMART" id="SM00086">
    <property type="entry name" value="PAC"/>
    <property type="match status" value="2"/>
</dbReference>
<dbReference type="PANTHER" id="PTHR43304:SF1">
    <property type="entry name" value="PAC DOMAIN-CONTAINING PROTEIN"/>
    <property type="match status" value="1"/>
</dbReference>
<feature type="domain" description="PAS" evidence="6">
    <location>
        <begin position="15"/>
        <end position="88"/>
    </location>
</feature>
<dbReference type="InterPro" id="IPR035965">
    <property type="entry name" value="PAS-like_dom_sf"/>
</dbReference>
<dbReference type="InterPro" id="IPR001610">
    <property type="entry name" value="PAC"/>
</dbReference>
<comment type="caution">
    <text evidence="8">The sequence shown here is derived from an EMBL/GenBank/DDBJ whole genome shotgun (WGS) entry which is preliminary data.</text>
</comment>
<gene>
    <name evidence="8" type="ORF">PN838_21335</name>
</gene>
<keyword evidence="3" id="KW-0597">Phosphoprotein</keyword>
<dbReference type="SMART" id="SM00091">
    <property type="entry name" value="PAS"/>
    <property type="match status" value="1"/>
</dbReference>
<sequence>MSDKTTPVNNRQENDHERLELIINATGVGIWDWQIQTDELTFNERWAEIIGYRYDELHPIKFDTWASYLHPDDLIRANELITQHFNGDLEFYEVEARIKHKSGHYVWVQASGKLVEWDMDGNPKRMIGFHLDITERKKAEESMVLASQLLNESERIGKLGGWEFNLKTGDLFWTEETYRIHETTPEEFNPTVDAGVDYFLPESKIVIAKALDEAIKNGVGYDLELETYTTKGRKIDVRTTCTVSMEDGVPVRLVGIFQDITEQKNNQRKLEKVIVNCQLPIQH</sequence>
<evidence type="ECO:0000313" key="8">
    <source>
        <dbReference type="EMBL" id="MDC2890819.1"/>
    </source>
</evidence>
<evidence type="ECO:0000256" key="2">
    <source>
        <dbReference type="ARBA" id="ARBA00012438"/>
    </source>
</evidence>
<evidence type="ECO:0000256" key="3">
    <source>
        <dbReference type="ARBA" id="ARBA00022553"/>
    </source>
</evidence>
<keyword evidence="9" id="KW-1185">Reference proteome</keyword>
<feature type="domain" description="PAC" evidence="7">
    <location>
        <begin position="92"/>
        <end position="145"/>
    </location>
</feature>
<dbReference type="InterPro" id="IPR000014">
    <property type="entry name" value="PAS"/>
</dbReference>
<keyword evidence="5" id="KW-0418">Kinase</keyword>
<evidence type="ECO:0000256" key="1">
    <source>
        <dbReference type="ARBA" id="ARBA00000085"/>
    </source>
</evidence>
<dbReference type="PANTHER" id="PTHR43304">
    <property type="entry name" value="PHYTOCHROME-LIKE PROTEIN CPH1"/>
    <property type="match status" value="1"/>
</dbReference>
<feature type="domain" description="PAC" evidence="7">
    <location>
        <begin position="221"/>
        <end position="272"/>
    </location>
</feature>
<evidence type="ECO:0000313" key="9">
    <source>
        <dbReference type="Proteomes" id="UP001528411"/>
    </source>
</evidence>
<dbReference type="PROSITE" id="PS50112">
    <property type="entry name" value="PAS"/>
    <property type="match status" value="1"/>
</dbReference>
<evidence type="ECO:0000259" key="7">
    <source>
        <dbReference type="PROSITE" id="PS50113"/>
    </source>
</evidence>
<dbReference type="Gene3D" id="3.30.450.20">
    <property type="entry name" value="PAS domain"/>
    <property type="match status" value="2"/>
</dbReference>
<reference evidence="8 9" key="1">
    <citation type="submission" date="2023-01" db="EMBL/GenBank/DDBJ databases">
        <title>Psychrosphaera sp. nov., isolated from marine algae.</title>
        <authorList>
            <person name="Bayburt H."/>
            <person name="Choi B.J."/>
            <person name="Kim J.M."/>
            <person name="Choi D.G."/>
            <person name="Jeon C.O."/>
        </authorList>
    </citation>
    <scope>NUCLEOTIDE SEQUENCE [LARGE SCALE GENOMIC DNA]</scope>
    <source>
        <strain evidence="8 9">G1-22</strain>
    </source>
</reference>
<comment type="catalytic activity">
    <reaction evidence="1">
        <text>ATP + protein L-histidine = ADP + protein N-phospho-L-histidine.</text>
        <dbReference type="EC" id="2.7.13.3"/>
    </reaction>
</comment>
<protein>
    <recommendedName>
        <fullName evidence="2">histidine kinase</fullName>
        <ecNumber evidence="2">2.7.13.3</ecNumber>
    </recommendedName>
</protein>
<dbReference type="EMBL" id="JAQOMS010000002">
    <property type="protein sequence ID" value="MDC2890819.1"/>
    <property type="molecule type" value="Genomic_DNA"/>
</dbReference>
<dbReference type="RefSeq" id="WP_272181908.1">
    <property type="nucleotide sequence ID" value="NZ_JAQOMS010000002.1"/>
</dbReference>
<evidence type="ECO:0000256" key="4">
    <source>
        <dbReference type="ARBA" id="ARBA00022679"/>
    </source>
</evidence>
<proteinExistence type="predicted"/>
<dbReference type="Proteomes" id="UP001528411">
    <property type="component" value="Unassembled WGS sequence"/>
</dbReference>
<dbReference type="CDD" id="cd00130">
    <property type="entry name" value="PAS"/>
    <property type="match status" value="1"/>
</dbReference>
<keyword evidence="4" id="KW-0808">Transferase</keyword>
<dbReference type="InterPro" id="IPR052162">
    <property type="entry name" value="Sensor_kinase/Photoreceptor"/>
</dbReference>